<dbReference type="KEGG" id="vg:63209285"/>
<dbReference type="GeneID" id="63209285"/>
<proteinExistence type="predicted"/>
<protein>
    <submittedName>
        <fullName evidence="2">Minor tail protein</fullName>
    </submittedName>
</protein>
<sequence>MGDSGQLSRMGVYVPDKGTAAVPDNVRQKPSVKKPVLSESAQFREQIVEATLKRARAEKGGLSVT</sequence>
<reference evidence="2 3" key="1">
    <citation type="submission" date="2020-07" db="EMBL/GenBank/DDBJ databases">
        <title>Tightening bonds in Latin-America through phage discovery.</title>
        <authorList>
            <person name="Payaslian F.P."/>
            <person name="Gradaschi V."/>
            <person name="Rondon Salazar L."/>
            <person name="Dieterle M.E."/>
            <person name="Urdaniz E."/>
            <person name="Di Paola M."/>
            <person name="Pena Carcamo J."/>
            <person name="Zon F."/>
            <person name="Allievi M.C."/>
            <person name="Sosa E."/>
            <person name="Fernandez Do Porto D."/>
            <person name="Loessner M.J."/>
            <person name="Sanchez Rivas C."/>
            <person name="Raya R."/>
            <person name="Reyes A."/>
            <person name="Piuri M."/>
        </authorList>
    </citation>
    <scope>NUCLEOTIDE SEQUENCE [LARGE SCALE GENOMIC DNA]</scope>
</reference>
<evidence type="ECO:0000256" key="1">
    <source>
        <dbReference type="SAM" id="MobiDB-lite"/>
    </source>
</evidence>
<evidence type="ECO:0000313" key="3">
    <source>
        <dbReference type="Proteomes" id="UP000516064"/>
    </source>
</evidence>
<organism evidence="2 3">
    <name type="scientific">Mycobacterium phage CELFI</name>
    <dbReference type="NCBI Taxonomy" id="2769359"/>
    <lineage>
        <taxon>Viruses</taxon>
        <taxon>Duplodnaviria</taxon>
        <taxon>Heunggongvirae</taxon>
        <taxon>Uroviricota</taxon>
        <taxon>Caudoviricetes</taxon>
        <taxon>Vilmaviridae</taxon>
        <taxon>Lclasvirinae</taxon>
        <taxon>Faithunavirus</taxon>
        <taxon>Faithunavirus CELFI</taxon>
    </lineage>
</organism>
<name>A0A7G9V442_9CAUD</name>
<keyword evidence="3" id="KW-1185">Reference proteome</keyword>
<evidence type="ECO:0000313" key="2">
    <source>
        <dbReference type="EMBL" id="QNO01048.1"/>
    </source>
</evidence>
<accession>A0A7G9V442</accession>
<feature type="region of interest" description="Disordered" evidence="1">
    <location>
        <begin position="1"/>
        <end position="33"/>
    </location>
</feature>
<dbReference type="RefSeq" id="YP_010012736.1">
    <property type="nucleotide sequence ID" value="NC_053506.1"/>
</dbReference>
<dbReference type="EMBL" id="MT758688">
    <property type="protein sequence ID" value="QNO01048.1"/>
    <property type="molecule type" value="Genomic_DNA"/>
</dbReference>
<dbReference type="Proteomes" id="UP000516064">
    <property type="component" value="Segment"/>
</dbReference>